<proteinExistence type="predicted"/>
<organism evidence="2 3">
    <name type="scientific">Corynebacterium spheniscorum</name>
    <dbReference type="NCBI Taxonomy" id="185761"/>
    <lineage>
        <taxon>Bacteria</taxon>
        <taxon>Bacillati</taxon>
        <taxon>Actinomycetota</taxon>
        <taxon>Actinomycetes</taxon>
        <taxon>Mycobacteriales</taxon>
        <taxon>Corynebacteriaceae</taxon>
        <taxon>Corynebacterium</taxon>
    </lineage>
</organism>
<dbReference type="CDD" id="cd00093">
    <property type="entry name" value="HTH_XRE"/>
    <property type="match status" value="1"/>
</dbReference>
<feature type="domain" description="HTH cro/C1-type" evidence="1">
    <location>
        <begin position="10"/>
        <end position="62"/>
    </location>
</feature>
<dbReference type="PROSITE" id="PS50943">
    <property type="entry name" value="HTH_CROC1"/>
    <property type="match status" value="1"/>
</dbReference>
<dbReference type="Pfam" id="PF13560">
    <property type="entry name" value="HTH_31"/>
    <property type="match status" value="1"/>
</dbReference>
<dbReference type="AlphaFoldDB" id="A0A1I2TP71"/>
<gene>
    <name evidence="2" type="ORF">SAMN05660282_01503</name>
</gene>
<evidence type="ECO:0000313" key="2">
    <source>
        <dbReference type="EMBL" id="SFG64121.1"/>
    </source>
</evidence>
<reference evidence="2 3" key="1">
    <citation type="submission" date="2016-10" db="EMBL/GenBank/DDBJ databases">
        <authorList>
            <person name="de Groot N.N."/>
        </authorList>
    </citation>
    <scope>NUCLEOTIDE SEQUENCE [LARGE SCALE GENOMIC DNA]</scope>
    <source>
        <strain>J11</strain>
        <strain evidence="3">PG 39</strain>
    </source>
</reference>
<dbReference type="SUPFAM" id="SSF47413">
    <property type="entry name" value="lambda repressor-like DNA-binding domains"/>
    <property type="match status" value="1"/>
</dbReference>
<dbReference type="GO" id="GO:0003677">
    <property type="term" value="F:DNA binding"/>
    <property type="evidence" value="ECO:0007669"/>
    <property type="project" value="UniProtKB-KW"/>
</dbReference>
<keyword evidence="2" id="KW-0238">DNA-binding</keyword>
<evidence type="ECO:0000313" key="3">
    <source>
        <dbReference type="Proteomes" id="UP000199065"/>
    </source>
</evidence>
<dbReference type="InterPro" id="IPR001387">
    <property type="entry name" value="Cro/C1-type_HTH"/>
</dbReference>
<accession>A0A1I2TP71</accession>
<sequence length="110" mass="12366">MPRSDTAELVKELKELSGLTIDQIGRIFGVSRRSVHNWMRGRRMSPPNEERLAELLAQVRDLPSDTPEGRRRILLSSKNGRSLLNHWVFSAPQGAVLKVKALSPKDLLGL</sequence>
<dbReference type="OrthoDB" id="9132167at2"/>
<dbReference type="Gene3D" id="1.10.260.40">
    <property type="entry name" value="lambda repressor-like DNA-binding domains"/>
    <property type="match status" value="1"/>
</dbReference>
<dbReference type="SMART" id="SM00530">
    <property type="entry name" value="HTH_XRE"/>
    <property type="match status" value="1"/>
</dbReference>
<dbReference type="EMBL" id="FOPJ01000008">
    <property type="protein sequence ID" value="SFG64121.1"/>
    <property type="molecule type" value="Genomic_DNA"/>
</dbReference>
<keyword evidence="2" id="KW-0371">Homeobox</keyword>
<keyword evidence="3" id="KW-1185">Reference proteome</keyword>
<dbReference type="InterPro" id="IPR010982">
    <property type="entry name" value="Lambda_DNA-bd_dom_sf"/>
</dbReference>
<protein>
    <submittedName>
        <fullName evidence="2">Homeodomain-like domain-containing protein</fullName>
    </submittedName>
</protein>
<evidence type="ECO:0000259" key="1">
    <source>
        <dbReference type="PROSITE" id="PS50943"/>
    </source>
</evidence>
<dbReference type="RefSeq" id="WP_092286000.1">
    <property type="nucleotide sequence ID" value="NZ_FOPJ01000008.1"/>
</dbReference>
<dbReference type="Proteomes" id="UP000199065">
    <property type="component" value="Unassembled WGS sequence"/>
</dbReference>
<name>A0A1I2TP71_9CORY</name>